<evidence type="ECO:0000313" key="2">
    <source>
        <dbReference type="Proteomes" id="UP000030533"/>
    </source>
</evidence>
<accession>A0A0A2AF92</accession>
<dbReference type="Proteomes" id="UP000030533">
    <property type="component" value="Unassembled WGS sequence"/>
</dbReference>
<protein>
    <recommendedName>
        <fullName evidence="3">Amidohydrolase-related domain-containing protein</fullName>
    </recommendedName>
</protein>
<sequence length="253" mass="29441">MCLKWPSKPSININILKILELIDNETMLKGALVQTSPWFDSSNSIELFYKSIISHKTKKRIIPVATIPNLSLNKIKSFIDDAIEIGYKVFKIHPRFSEHGEKEIEKILDYLLPKANLVQICTYQSQNVKTLGNSLEASKFLELLAYKSNFYSTHIMLMHAFDISILQAHSIVRHNKYLILDLSMTILKYDGSSIDHDISYLFKHFDRRICIGSDYPEWSYRQLEKKLLTLIRSVPEDKLRNIFYGNVEKILNL</sequence>
<organism evidence="1 2">
    <name type="scientific">Prochlorococcus marinus str. MIT 9314</name>
    <dbReference type="NCBI Taxonomy" id="167548"/>
    <lineage>
        <taxon>Bacteria</taxon>
        <taxon>Bacillati</taxon>
        <taxon>Cyanobacteriota</taxon>
        <taxon>Cyanophyceae</taxon>
        <taxon>Synechococcales</taxon>
        <taxon>Prochlorococcaceae</taxon>
        <taxon>Prochlorococcus</taxon>
    </lineage>
</organism>
<name>A0A0A2AF92_PROMR</name>
<dbReference type="InterPro" id="IPR032466">
    <property type="entry name" value="Metal_Hydrolase"/>
</dbReference>
<dbReference type="EMBL" id="JNAO01000013">
    <property type="protein sequence ID" value="KGG00266.1"/>
    <property type="molecule type" value="Genomic_DNA"/>
</dbReference>
<gene>
    <name evidence="1" type="ORF">EU98_1798</name>
</gene>
<comment type="caution">
    <text evidence="1">The sequence shown here is derived from an EMBL/GenBank/DDBJ whole genome shotgun (WGS) entry which is preliminary data.</text>
</comment>
<reference evidence="2" key="1">
    <citation type="journal article" date="2014" name="Sci. Data">
        <title>Genomes of diverse isolates of the marine cyanobacterium Prochlorococcus.</title>
        <authorList>
            <person name="Biller S."/>
            <person name="Berube P."/>
            <person name="Thompson J."/>
            <person name="Kelly L."/>
            <person name="Roggensack S."/>
            <person name="Awad L."/>
            <person name="Roache-Johnson K."/>
            <person name="Ding H."/>
            <person name="Giovannoni S.J."/>
            <person name="Moore L.R."/>
            <person name="Chisholm S.W."/>
        </authorList>
    </citation>
    <scope>NUCLEOTIDE SEQUENCE [LARGE SCALE GENOMIC DNA]</scope>
    <source>
        <strain evidence="2">MIT 9314</strain>
    </source>
</reference>
<dbReference type="Gene3D" id="3.20.20.140">
    <property type="entry name" value="Metal-dependent hydrolases"/>
    <property type="match status" value="1"/>
</dbReference>
<evidence type="ECO:0000313" key="1">
    <source>
        <dbReference type="EMBL" id="KGG00266.1"/>
    </source>
</evidence>
<evidence type="ECO:0008006" key="3">
    <source>
        <dbReference type="Google" id="ProtNLM"/>
    </source>
</evidence>
<proteinExistence type="predicted"/>
<dbReference type="SUPFAM" id="SSF51556">
    <property type="entry name" value="Metallo-dependent hydrolases"/>
    <property type="match status" value="1"/>
</dbReference>
<dbReference type="AlphaFoldDB" id="A0A0A2AF92"/>
<dbReference type="STRING" id="167548.EU98_1798"/>